<feature type="signal peptide" evidence="1">
    <location>
        <begin position="1"/>
        <end position="20"/>
    </location>
</feature>
<dbReference type="Proteomes" id="UP000616547">
    <property type="component" value="Unassembled WGS sequence"/>
</dbReference>
<dbReference type="EMBL" id="BOCI01000013">
    <property type="protein sequence ID" value="GHW00337.1"/>
    <property type="molecule type" value="Genomic_DNA"/>
</dbReference>
<reference evidence="3" key="1">
    <citation type="submission" date="2021-01" db="EMBL/GenBank/DDBJ databases">
        <title>Draft genome sequence of Nasalis larvatus strain YZ03.</title>
        <authorList>
            <person name="Suzuki-Hashido N."/>
            <person name="Tsuchida S."/>
            <person name="Hayakawa T."/>
        </authorList>
    </citation>
    <scope>NUCLEOTIDE SEQUENCE [LARGE SCALE GENOMIC DNA]</scope>
    <source>
        <strain evidence="3">YZ03</strain>
    </source>
</reference>
<sequence length="112" mass="12140">MKKVVIAGTLVAAAAAGLVAAPKAEASSANYTIKQYQTVKKYKHGMKGTFSYQLPQLKGNSAAVKKINKDLMKSFAAEKKNSKTVFHFAKQDAGEYSNDTYHNTNTASVTYN</sequence>
<feature type="chain" id="PRO_5045122020" evidence="1">
    <location>
        <begin position="21"/>
        <end position="112"/>
    </location>
</feature>
<comment type="caution">
    <text evidence="2">The sequence shown here is derived from an EMBL/GenBank/DDBJ whole genome shotgun (WGS) entry which is preliminary data.</text>
</comment>
<protein>
    <submittedName>
        <fullName evidence="2">Uncharacterized protein</fullName>
    </submittedName>
</protein>
<evidence type="ECO:0000313" key="3">
    <source>
        <dbReference type="Proteomes" id="UP000616547"/>
    </source>
</evidence>
<dbReference type="RefSeq" id="WP_244660742.1">
    <property type="nucleotide sequence ID" value="NZ_BOCG01000715.1"/>
</dbReference>
<evidence type="ECO:0000313" key="2">
    <source>
        <dbReference type="EMBL" id="GHW00337.1"/>
    </source>
</evidence>
<organism evidence="2 3">
    <name type="scientific">Lactobacillus nasalidis</name>
    <dbReference type="NCBI Taxonomy" id="2797258"/>
    <lineage>
        <taxon>Bacteria</taxon>
        <taxon>Bacillati</taxon>
        <taxon>Bacillota</taxon>
        <taxon>Bacilli</taxon>
        <taxon>Lactobacillales</taxon>
        <taxon>Lactobacillaceae</taxon>
        <taxon>Lactobacillus</taxon>
    </lineage>
</organism>
<proteinExistence type="predicted"/>
<keyword evidence="1" id="KW-0732">Signal</keyword>
<evidence type="ECO:0000256" key="1">
    <source>
        <dbReference type="SAM" id="SignalP"/>
    </source>
</evidence>
<gene>
    <name evidence="2" type="ORF">lacNasYZ03_00240</name>
</gene>
<keyword evidence="3" id="KW-1185">Reference proteome</keyword>
<name>A0ABQ3W826_9LACO</name>
<accession>A0ABQ3W826</accession>